<feature type="transmembrane region" description="Helical" evidence="6">
    <location>
        <begin position="364"/>
        <end position="386"/>
    </location>
</feature>
<dbReference type="InterPro" id="IPR050833">
    <property type="entry name" value="Poly_Biosynth_Transport"/>
</dbReference>
<feature type="transmembrane region" description="Helical" evidence="6">
    <location>
        <begin position="332"/>
        <end position="352"/>
    </location>
</feature>
<sequence length="422" mass="44773">MKKSLLNVFWLTAMQASNAALPLLVFPFALGAVGEHYYSKLVVSEALAVFLLAVVLYSFEIDGVAGVVGTDPKRDRARLSKLLCGIVITRLALFLIFLPVLAGVAWLLDPQLVLPALAWSLVPLSFAIQPNWFFQGLGQNAVVGAITVGARCSAAAATLLLVKDASSYMLVPLAIGVSYVIGAVLALAYAFVGNGLGWGWPGSTYLKKILINGRFIFFGNLGVTLYRDANVLILAAIGVPSAMIAAYSLAEKLVKSVQAAIRPLNQHFLPHAMRIARRTDVSRRSILQGLLRLTLPQMAALSALIGALYLAYPWAKGELAFVRAMGDLNQVVSLLGIMCIGALVGVANFMLGSAGLNAMGESVYLFRSIIVAGAVGVATCTFAGLYAGAYGAALAFVAAEVALQLAIINKYLQASEYELSWK</sequence>
<evidence type="ECO:0000256" key="6">
    <source>
        <dbReference type="SAM" id="Phobius"/>
    </source>
</evidence>
<feature type="transmembrane region" description="Helical" evidence="6">
    <location>
        <begin position="168"/>
        <end position="197"/>
    </location>
</feature>
<evidence type="ECO:0000256" key="4">
    <source>
        <dbReference type="ARBA" id="ARBA00022989"/>
    </source>
</evidence>
<dbReference type="Proteomes" id="UP001596050">
    <property type="component" value="Unassembled WGS sequence"/>
</dbReference>
<keyword evidence="3 6" id="KW-0812">Transmembrane</keyword>
<evidence type="ECO:0000256" key="1">
    <source>
        <dbReference type="ARBA" id="ARBA00004651"/>
    </source>
</evidence>
<feature type="chain" id="PRO_5047028942" evidence="7">
    <location>
        <begin position="20"/>
        <end position="422"/>
    </location>
</feature>
<dbReference type="RefSeq" id="WP_379785063.1">
    <property type="nucleotide sequence ID" value="NZ_JBHSMU010000015.1"/>
</dbReference>
<feature type="transmembrane region" description="Helical" evidence="6">
    <location>
        <begin position="293"/>
        <end position="312"/>
    </location>
</feature>
<feature type="transmembrane region" description="Helical" evidence="6">
    <location>
        <begin position="141"/>
        <end position="162"/>
    </location>
</feature>
<dbReference type="PANTHER" id="PTHR30250">
    <property type="entry name" value="PST FAMILY PREDICTED COLANIC ACID TRANSPORTER"/>
    <property type="match status" value="1"/>
</dbReference>
<keyword evidence="7" id="KW-0732">Signal</keyword>
<evidence type="ECO:0000256" key="2">
    <source>
        <dbReference type="ARBA" id="ARBA00022475"/>
    </source>
</evidence>
<dbReference type="InterPro" id="IPR002797">
    <property type="entry name" value="Polysacc_synth"/>
</dbReference>
<comment type="subcellular location">
    <subcellularLocation>
        <location evidence="1">Cell membrane</location>
        <topology evidence="1">Multi-pass membrane protein</topology>
    </subcellularLocation>
</comment>
<dbReference type="Pfam" id="PF01943">
    <property type="entry name" value="Polysacc_synt"/>
    <property type="match status" value="1"/>
</dbReference>
<organism evidence="8 9">
    <name type="scientific">Massilia niabensis</name>
    <dbReference type="NCBI Taxonomy" id="544910"/>
    <lineage>
        <taxon>Bacteria</taxon>
        <taxon>Pseudomonadati</taxon>
        <taxon>Pseudomonadota</taxon>
        <taxon>Betaproteobacteria</taxon>
        <taxon>Burkholderiales</taxon>
        <taxon>Oxalobacteraceae</taxon>
        <taxon>Telluria group</taxon>
        <taxon>Massilia</taxon>
    </lineage>
</organism>
<keyword evidence="5 6" id="KW-0472">Membrane</keyword>
<evidence type="ECO:0000256" key="5">
    <source>
        <dbReference type="ARBA" id="ARBA00023136"/>
    </source>
</evidence>
<feature type="transmembrane region" description="Helical" evidence="6">
    <location>
        <begin position="82"/>
        <end position="106"/>
    </location>
</feature>
<feature type="transmembrane region" description="Helical" evidence="6">
    <location>
        <begin position="392"/>
        <end position="412"/>
    </location>
</feature>
<name>A0ABW0L9Q0_9BURK</name>
<evidence type="ECO:0000313" key="9">
    <source>
        <dbReference type="Proteomes" id="UP001596050"/>
    </source>
</evidence>
<gene>
    <name evidence="8" type="ORF">ACFPN5_17525</name>
</gene>
<proteinExistence type="predicted"/>
<reference evidence="9" key="1">
    <citation type="journal article" date="2019" name="Int. J. Syst. Evol. Microbiol.">
        <title>The Global Catalogue of Microorganisms (GCM) 10K type strain sequencing project: providing services to taxonomists for standard genome sequencing and annotation.</title>
        <authorList>
            <consortium name="The Broad Institute Genomics Platform"/>
            <consortium name="The Broad Institute Genome Sequencing Center for Infectious Disease"/>
            <person name="Wu L."/>
            <person name="Ma J."/>
        </authorList>
    </citation>
    <scope>NUCLEOTIDE SEQUENCE [LARGE SCALE GENOMIC DNA]</scope>
    <source>
        <strain evidence="9">KACC 12649</strain>
    </source>
</reference>
<feature type="transmembrane region" description="Helical" evidence="6">
    <location>
        <begin position="232"/>
        <end position="250"/>
    </location>
</feature>
<keyword evidence="9" id="KW-1185">Reference proteome</keyword>
<evidence type="ECO:0000256" key="3">
    <source>
        <dbReference type="ARBA" id="ARBA00022692"/>
    </source>
</evidence>
<evidence type="ECO:0000313" key="8">
    <source>
        <dbReference type="EMBL" id="MFC5461612.1"/>
    </source>
</evidence>
<keyword evidence="2" id="KW-1003">Cell membrane</keyword>
<dbReference type="PANTHER" id="PTHR30250:SF11">
    <property type="entry name" value="O-ANTIGEN TRANSPORTER-RELATED"/>
    <property type="match status" value="1"/>
</dbReference>
<evidence type="ECO:0000256" key="7">
    <source>
        <dbReference type="SAM" id="SignalP"/>
    </source>
</evidence>
<keyword evidence="4 6" id="KW-1133">Transmembrane helix</keyword>
<accession>A0ABW0L9Q0</accession>
<protein>
    <submittedName>
        <fullName evidence="8">Oligosaccharide flippase family protein</fullName>
    </submittedName>
</protein>
<dbReference type="EMBL" id="JBHSMU010000015">
    <property type="protein sequence ID" value="MFC5461612.1"/>
    <property type="molecule type" value="Genomic_DNA"/>
</dbReference>
<feature type="signal peptide" evidence="7">
    <location>
        <begin position="1"/>
        <end position="19"/>
    </location>
</feature>
<feature type="transmembrane region" description="Helical" evidence="6">
    <location>
        <begin position="47"/>
        <end position="70"/>
    </location>
</feature>
<comment type="caution">
    <text evidence="8">The sequence shown here is derived from an EMBL/GenBank/DDBJ whole genome shotgun (WGS) entry which is preliminary data.</text>
</comment>